<evidence type="ECO:0000256" key="1">
    <source>
        <dbReference type="SAM" id="Phobius"/>
    </source>
</evidence>
<dbReference type="OrthoDB" id="9758724at2"/>
<evidence type="ECO:0000259" key="2">
    <source>
        <dbReference type="SMART" id="SM00278"/>
    </source>
</evidence>
<dbReference type="PANTHER" id="PTHR21180">
    <property type="entry name" value="ENDONUCLEASE/EXONUCLEASE/PHOSPHATASE FAMILY DOMAIN-CONTAINING PROTEIN 1"/>
    <property type="match status" value="1"/>
</dbReference>
<sequence>MPHAPAPHALAPRTSGALEDAARRYATAYGELPGPEPRRRRYRWALDVRTAVVAVVALALVAGGVALRVAAGRPGAPVVLPVPAPTTSAPAQVEADPDATVVGELVVDVVGAVTHPGVVRLPAGARVVDALAAAGGALPEADLPRLNLARPLVDGEQVVVLRPGEQPASAATVPDGAAPDAPAVVDLNTADAAALDALPGIGPVLAARIVEYRAEHPFGTVDDLEDVPGIGPTLLEELRDLVRV</sequence>
<proteinExistence type="predicted"/>
<dbReference type="Gene3D" id="3.10.560.10">
    <property type="entry name" value="Outer membrane lipoprotein wza domain like"/>
    <property type="match status" value="1"/>
</dbReference>
<dbReference type="SMART" id="SM00278">
    <property type="entry name" value="HhH1"/>
    <property type="match status" value="2"/>
</dbReference>
<keyword evidence="4" id="KW-1185">Reference proteome</keyword>
<dbReference type="InterPro" id="IPR010994">
    <property type="entry name" value="RuvA_2-like"/>
</dbReference>
<evidence type="ECO:0000313" key="4">
    <source>
        <dbReference type="Proteomes" id="UP000321720"/>
    </source>
</evidence>
<comment type="caution">
    <text evidence="3">The sequence shown here is derived from an EMBL/GenBank/DDBJ whole genome shotgun (WGS) entry which is preliminary data.</text>
</comment>
<dbReference type="SUPFAM" id="SSF47781">
    <property type="entry name" value="RuvA domain 2-like"/>
    <property type="match status" value="1"/>
</dbReference>
<keyword evidence="1" id="KW-0812">Transmembrane</keyword>
<dbReference type="PANTHER" id="PTHR21180:SF32">
    <property type="entry name" value="ENDONUCLEASE_EXONUCLEASE_PHOSPHATASE FAMILY DOMAIN-CONTAINING PROTEIN 1"/>
    <property type="match status" value="1"/>
</dbReference>
<dbReference type="GO" id="GO:0006281">
    <property type="term" value="P:DNA repair"/>
    <property type="evidence" value="ECO:0007669"/>
    <property type="project" value="InterPro"/>
</dbReference>
<feature type="transmembrane region" description="Helical" evidence="1">
    <location>
        <begin position="48"/>
        <end position="71"/>
    </location>
</feature>
<dbReference type="Gene3D" id="1.10.150.320">
    <property type="entry name" value="Photosystem II 12 kDa extrinsic protein"/>
    <property type="match status" value="1"/>
</dbReference>
<dbReference type="InterPro" id="IPR003583">
    <property type="entry name" value="Hlx-hairpin-Hlx_DNA-bd_motif"/>
</dbReference>
<feature type="domain" description="Helix-hairpin-helix DNA-binding motif class 1" evidence="2">
    <location>
        <begin position="222"/>
        <end position="241"/>
    </location>
</feature>
<dbReference type="GO" id="GO:0015628">
    <property type="term" value="P:protein secretion by the type II secretion system"/>
    <property type="evidence" value="ECO:0007669"/>
    <property type="project" value="TreeGrafter"/>
</dbReference>
<keyword evidence="1" id="KW-1133">Transmembrane helix</keyword>
<dbReference type="InterPro" id="IPR051675">
    <property type="entry name" value="Endo/Exo/Phosphatase_dom_1"/>
</dbReference>
<dbReference type="Pfam" id="PF10531">
    <property type="entry name" value="SLBB"/>
    <property type="match status" value="1"/>
</dbReference>
<dbReference type="InterPro" id="IPR019554">
    <property type="entry name" value="Soluble_ligand-bd"/>
</dbReference>
<dbReference type="Pfam" id="PF12836">
    <property type="entry name" value="HHH_3"/>
    <property type="match status" value="1"/>
</dbReference>
<organism evidence="3 4">
    <name type="scientific">Cellulomonas composti</name>
    <dbReference type="NCBI Taxonomy" id="266130"/>
    <lineage>
        <taxon>Bacteria</taxon>
        <taxon>Bacillati</taxon>
        <taxon>Actinomycetota</taxon>
        <taxon>Actinomycetes</taxon>
        <taxon>Micrococcales</taxon>
        <taxon>Cellulomonadaceae</taxon>
        <taxon>Cellulomonas</taxon>
    </lineage>
</organism>
<dbReference type="Proteomes" id="UP000321720">
    <property type="component" value="Unassembled WGS sequence"/>
</dbReference>
<accession>A0A511JE44</accession>
<evidence type="ECO:0000313" key="3">
    <source>
        <dbReference type="EMBL" id="GEL96206.1"/>
    </source>
</evidence>
<keyword evidence="1" id="KW-0472">Membrane</keyword>
<dbReference type="GO" id="GO:0003677">
    <property type="term" value="F:DNA binding"/>
    <property type="evidence" value="ECO:0007669"/>
    <property type="project" value="InterPro"/>
</dbReference>
<name>A0A511JE44_9CELL</name>
<dbReference type="GO" id="GO:0015627">
    <property type="term" value="C:type II protein secretion system complex"/>
    <property type="evidence" value="ECO:0007669"/>
    <property type="project" value="TreeGrafter"/>
</dbReference>
<feature type="domain" description="Helix-hairpin-helix DNA-binding motif class 1" evidence="2">
    <location>
        <begin position="193"/>
        <end position="212"/>
    </location>
</feature>
<protein>
    <recommendedName>
        <fullName evidence="2">Helix-hairpin-helix DNA-binding motif class 1 domain-containing protein</fullName>
    </recommendedName>
</protein>
<gene>
    <name evidence="3" type="ORF">CCO02nite_28640</name>
</gene>
<dbReference type="EMBL" id="BJWG01000015">
    <property type="protein sequence ID" value="GEL96206.1"/>
    <property type="molecule type" value="Genomic_DNA"/>
</dbReference>
<dbReference type="AlphaFoldDB" id="A0A511JE44"/>
<reference evidence="3 4" key="1">
    <citation type="submission" date="2019-07" db="EMBL/GenBank/DDBJ databases">
        <title>Whole genome shotgun sequence of Cellulomonas composti NBRC 100758.</title>
        <authorList>
            <person name="Hosoyama A."/>
            <person name="Uohara A."/>
            <person name="Ohji S."/>
            <person name="Ichikawa N."/>
        </authorList>
    </citation>
    <scope>NUCLEOTIDE SEQUENCE [LARGE SCALE GENOMIC DNA]</scope>
    <source>
        <strain evidence="3 4">NBRC 100758</strain>
    </source>
</reference>